<comment type="caution">
    <text evidence="2">The sequence shown here is derived from an EMBL/GenBank/DDBJ whole genome shotgun (WGS) entry which is preliminary data.</text>
</comment>
<keyword evidence="3" id="KW-1185">Reference proteome</keyword>
<name>A0A8X6QWF9_NEPPI</name>
<evidence type="ECO:0000256" key="1">
    <source>
        <dbReference type="SAM" id="MobiDB-lite"/>
    </source>
</evidence>
<accession>A0A8X6QWF9</accession>
<proteinExistence type="predicted"/>
<feature type="non-terminal residue" evidence="2">
    <location>
        <position position="1"/>
    </location>
</feature>
<sequence>GSPFALVHQNNASQKIKLKSSYSHKGSTVITNQTEEARASANGRKLAQIRAEEAAE</sequence>
<dbReference type="EMBL" id="BMAW01083694">
    <property type="protein sequence ID" value="GFU35224.1"/>
    <property type="molecule type" value="Genomic_DNA"/>
</dbReference>
<gene>
    <name evidence="2" type="ORF">NPIL_667401</name>
</gene>
<evidence type="ECO:0000313" key="2">
    <source>
        <dbReference type="EMBL" id="GFU35224.1"/>
    </source>
</evidence>
<feature type="region of interest" description="Disordered" evidence="1">
    <location>
        <begin position="33"/>
        <end position="56"/>
    </location>
</feature>
<organism evidence="2 3">
    <name type="scientific">Nephila pilipes</name>
    <name type="common">Giant wood spider</name>
    <name type="synonym">Nephila maculata</name>
    <dbReference type="NCBI Taxonomy" id="299642"/>
    <lineage>
        <taxon>Eukaryota</taxon>
        <taxon>Metazoa</taxon>
        <taxon>Ecdysozoa</taxon>
        <taxon>Arthropoda</taxon>
        <taxon>Chelicerata</taxon>
        <taxon>Arachnida</taxon>
        <taxon>Araneae</taxon>
        <taxon>Araneomorphae</taxon>
        <taxon>Entelegynae</taxon>
        <taxon>Araneoidea</taxon>
        <taxon>Nephilidae</taxon>
        <taxon>Nephila</taxon>
    </lineage>
</organism>
<dbReference type="AlphaFoldDB" id="A0A8X6QWF9"/>
<protein>
    <submittedName>
        <fullName evidence="2">Uncharacterized protein</fullName>
    </submittedName>
</protein>
<reference evidence="2" key="1">
    <citation type="submission" date="2020-08" db="EMBL/GenBank/DDBJ databases">
        <title>Multicomponent nature underlies the extraordinary mechanical properties of spider dragline silk.</title>
        <authorList>
            <person name="Kono N."/>
            <person name="Nakamura H."/>
            <person name="Mori M."/>
            <person name="Yoshida Y."/>
            <person name="Ohtoshi R."/>
            <person name="Malay A.D."/>
            <person name="Moran D.A.P."/>
            <person name="Tomita M."/>
            <person name="Numata K."/>
            <person name="Arakawa K."/>
        </authorList>
    </citation>
    <scope>NUCLEOTIDE SEQUENCE</scope>
</reference>
<evidence type="ECO:0000313" key="3">
    <source>
        <dbReference type="Proteomes" id="UP000887013"/>
    </source>
</evidence>
<dbReference type="Proteomes" id="UP000887013">
    <property type="component" value="Unassembled WGS sequence"/>
</dbReference>